<organism evidence="14 15">
    <name type="scientific">Ignisphaera cupida</name>
    <dbReference type="NCBI Taxonomy" id="3050454"/>
    <lineage>
        <taxon>Archaea</taxon>
        <taxon>Thermoproteota</taxon>
        <taxon>Thermoprotei</taxon>
        <taxon>Desulfurococcales</taxon>
        <taxon>Desulfurococcaceae</taxon>
        <taxon>Ignisphaera</taxon>
    </lineage>
</organism>
<evidence type="ECO:0000256" key="5">
    <source>
        <dbReference type="ARBA" id="ARBA00022723"/>
    </source>
</evidence>
<feature type="binding site" evidence="11">
    <location>
        <begin position="80"/>
        <end position="81"/>
    </location>
    <ligand>
        <name>FAD</name>
        <dbReference type="ChEBI" id="CHEBI:57692"/>
    </ligand>
</feature>
<feature type="binding site" evidence="12">
    <location>
        <position position="235"/>
    </location>
    <ligand>
        <name>[2Fe-2S] cluster</name>
        <dbReference type="ChEBI" id="CHEBI:190135"/>
    </ligand>
</feature>
<keyword evidence="15" id="KW-1185">Reference proteome</keyword>
<dbReference type="SUPFAM" id="SSF52343">
    <property type="entry name" value="Ferredoxin reductase-like, C-terminal NADP-linked domain"/>
    <property type="match status" value="1"/>
</dbReference>
<dbReference type="InterPro" id="IPR050353">
    <property type="entry name" value="PyrK_electron_transfer"/>
</dbReference>
<evidence type="ECO:0000259" key="13">
    <source>
        <dbReference type="PROSITE" id="PS51384"/>
    </source>
</evidence>
<evidence type="ECO:0000256" key="10">
    <source>
        <dbReference type="ARBA" id="ARBA00034078"/>
    </source>
</evidence>
<evidence type="ECO:0000256" key="7">
    <source>
        <dbReference type="ARBA" id="ARBA00022982"/>
    </source>
</evidence>
<evidence type="ECO:0000256" key="6">
    <source>
        <dbReference type="ARBA" id="ARBA00022827"/>
    </source>
</evidence>
<comment type="cofactor">
    <cofactor evidence="12">
        <name>[2Fe-2S] cluster</name>
        <dbReference type="ChEBI" id="CHEBI:190135"/>
    </cofactor>
    <text evidence="12">Binds 1 [2Fe-2S] cluster per subunit.</text>
</comment>
<keyword evidence="6 11" id="KW-0274">FAD</keyword>
<dbReference type="InterPro" id="IPR019480">
    <property type="entry name" value="Dihydroorotate_DH_Fe-S-bd"/>
</dbReference>
<comment type="cofactor">
    <cofactor evidence="10">
        <name>[2Fe-2S] cluster</name>
        <dbReference type="ChEBI" id="CHEBI:190135"/>
    </cofactor>
</comment>
<dbReference type="SUPFAM" id="SSF63380">
    <property type="entry name" value="Riboflavin synthase domain-like"/>
    <property type="match status" value="1"/>
</dbReference>
<dbReference type="Proteomes" id="UP001529235">
    <property type="component" value="Unassembled WGS sequence"/>
</dbReference>
<dbReference type="PROSITE" id="PS51384">
    <property type="entry name" value="FAD_FR"/>
    <property type="match status" value="1"/>
</dbReference>
<keyword evidence="4 12" id="KW-0001">2Fe-2S</keyword>
<evidence type="ECO:0000256" key="4">
    <source>
        <dbReference type="ARBA" id="ARBA00022714"/>
    </source>
</evidence>
<feature type="binding site" evidence="12">
    <location>
        <position position="245"/>
    </location>
    <ligand>
        <name>[2Fe-2S] cluster</name>
        <dbReference type="ChEBI" id="CHEBI:190135"/>
    </ligand>
</feature>
<feature type="binding site" evidence="12">
    <location>
        <position position="227"/>
    </location>
    <ligand>
        <name>[2Fe-2S] cluster</name>
        <dbReference type="ChEBI" id="CHEBI:190135"/>
    </ligand>
</feature>
<comment type="cofactor">
    <cofactor evidence="11">
        <name>FAD</name>
        <dbReference type="ChEBI" id="CHEBI:57692"/>
    </cofactor>
    <text evidence="11">Binds 1 FAD per subunit.</text>
</comment>
<dbReference type="Gene3D" id="3.40.50.80">
    <property type="entry name" value="Nucleotide-binding domain of ferredoxin-NADP reductase (FNR) module"/>
    <property type="match status" value="1"/>
</dbReference>
<dbReference type="GO" id="GO:0051537">
    <property type="term" value="F:2 iron, 2 sulfur cluster binding"/>
    <property type="evidence" value="ECO:0007669"/>
    <property type="project" value="UniProtKB-KW"/>
</dbReference>
<dbReference type="InterPro" id="IPR012165">
    <property type="entry name" value="Cyt_c3_hydrogenase_gsu"/>
</dbReference>
<reference evidence="14 15" key="1">
    <citation type="submission" date="2023-05" db="EMBL/GenBank/DDBJ databases">
        <title>A new hyperthermophilic archaea 'Ignisphaera cupida' sp. nov. and description of the family 'Ignisphaeraceae' fam. nov.</title>
        <authorList>
            <person name="Podosokorskaya O.A."/>
            <person name="Elcheninov A.G."/>
            <person name="Klukina A."/>
            <person name="Merkel A.Y."/>
        </authorList>
    </citation>
    <scope>NUCLEOTIDE SEQUENCE [LARGE SCALE GENOMIC DNA]</scope>
    <source>
        <strain evidence="14 15">4213-co</strain>
    </source>
</reference>
<gene>
    <name evidence="14" type="ORF">QPL79_03745</name>
</gene>
<protein>
    <recommendedName>
        <fullName evidence="13">FAD-binding FR-type domain-containing protein</fullName>
    </recommendedName>
</protein>
<accession>A0ABD4Z6B2</accession>
<evidence type="ECO:0000256" key="9">
    <source>
        <dbReference type="ARBA" id="ARBA00023014"/>
    </source>
</evidence>
<evidence type="ECO:0000313" key="14">
    <source>
        <dbReference type="EMBL" id="MDK6028468.1"/>
    </source>
</evidence>
<evidence type="ECO:0000256" key="12">
    <source>
        <dbReference type="PIRSR" id="PIRSR006816-2"/>
    </source>
</evidence>
<dbReference type="Pfam" id="PF10418">
    <property type="entry name" value="DHODB_Fe-S_bind"/>
    <property type="match status" value="1"/>
</dbReference>
<keyword evidence="8 12" id="KW-0408">Iron</keyword>
<proteinExistence type="inferred from homology"/>
<keyword evidence="7" id="KW-0249">Electron transport</keyword>
<dbReference type="EMBL" id="JASNVW010000002">
    <property type="protein sequence ID" value="MDK6028468.1"/>
    <property type="molecule type" value="Genomic_DNA"/>
</dbReference>
<evidence type="ECO:0000256" key="3">
    <source>
        <dbReference type="ARBA" id="ARBA00022630"/>
    </source>
</evidence>
<dbReference type="InterPro" id="IPR017938">
    <property type="entry name" value="Riboflavin_synthase-like_b-brl"/>
</dbReference>
<evidence type="ECO:0000256" key="11">
    <source>
        <dbReference type="PIRSR" id="PIRSR006816-1"/>
    </source>
</evidence>
<dbReference type="GO" id="GO:0046872">
    <property type="term" value="F:metal ion binding"/>
    <property type="evidence" value="ECO:0007669"/>
    <property type="project" value="UniProtKB-KW"/>
</dbReference>
<dbReference type="AlphaFoldDB" id="A0ABD4Z6B2"/>
<keyword evidence="9 12" id="KW-0411">Iron-sulfur</keyword>
<dbReference type="InterPro" id="IPR039261">
    <property type="entry name" value="FNR_nucleotide-bd"/>
</dbReference>
<dbReference type="PIRSF" id="PIRSF006816">
    <property type="entry name" value="Cyc3_hyd_g"/>
    <property type="match status" value="1"/>
</dbReference>
<comment type="caution">
    <text evidence="14">The sequence shown here is derived from an EMBL/GenBank/DDBJ whole genome shotgun (WGS) entry which is preliminary data.</text>
</comment>
<dbReference type="InterPro" id="IPR037117">
    <property type="entry name" value="Dihydroorotate_DH_ele_sf"/>
</dbReference>
<feature type="binding site" evidence="12">
    <location>
        <position position="232"/>
    </location>
    <ligand>
        <name>[2Fe-2S] cluster</name>
        <dbReference type="ChEBI" id="CHEBI:190135"/>
    </ligand>
</feature>
<feature type="domain" description="FAD-binding FR-type" evidence="13">
    <location>
        <begin position="10"/>
        <end position="105"/>
    </location>
</feature>
<comment type="similarity">
    <text evidence="1">Belongs to the PyrK family.</text>
</comment>
<dbReference type="Gene3D" id="2.40.30.10">
    <property type="entry name" value="Translation factors"/>
    <property type="match status" value="1"/>
</dbReference>
<evidence type="ECO:0000256" key="2">
    <source>
        <dbReference type="ARBA" id="ARBA00022448"/>
    </source>
</evidence>
<keyword evidence="2" id="KW-0813">Transport</keyword>
<dbReference type="Gene3D" id="2.10.240.10">
    <property type="entry name" value="Dihydroorotate dehydrogenase, electron transfer subunit"/>
    <property type="match status" value="1"/>
</dbReference>
<sequence length="265" mass="29446">MQKDANIAKYFIKPAKIIENRKISSDLHLLKIKLMQKLHISIEPFNFFNIWVPRVDEIPLSIAYADNESLFFLYKVRGLGTKTLSQLNQNSFIGVKGPLGKGFKPLPNEKWLVIAGGVGIAPVPFLLKWGLSLGTKIDVVWGVKKSSEFFDVANVFNLPQEGWKLIKVSEDCIDGLCGLATDVLSNMNIAEYDVIIAIGPQQMLKTFCTLLKDKENAYVSLENIVKCGFGVCGSCYVKESQKLVCIDGPVFKCSEAVASLENTLY</sequence>
<evidence type="ECO:0000256" key="8">
    <source>
        <dbReference type="ARBA" id="ARBA00023004"/>
    </source>
</evidence>
<evidence type="ECO:0000313" key="15">
    <source>
        <dbReference type="Proteomes" id="UP001529235"/>
    </source>
</evidence>
<dbReference type="InterPro" id="IPR006058">
    <property type="entry name" value="2Fe2S_fd_BS"/>
</dbReference>
<dbReference type="InterPro" id="IPR017927">
    <property type="entry name" value="FAD-bd_FR_type"/>
</dbReference>
<name>A0ABD4Z6B2_9CREN</name>
<dbReference type="RefSeq" id="WP_285273453.1">
    <property type="nucleotide sequence ID" value="NZ_JASNVW010000002.1"/>
</dbReference>
<dbReference type="PANTHER" id="PTHR43513:SF3">
    <property type="entry name" value="DIHYDROOROTATE DEHYDROGENASE B (NAD(+)), ELECTRON TRANSFER SUBUNIT-RELATED"/>
    <property type="match status" value="1"/>
</dbReference>
<keyword evidence="3 11" id="KW-0285">Flavoprotein</keyword>
<dbReference type="PANTHER" id="PTHR43513">
    <property type="entry name" value="DIHYDROOROTATE DEHYDROGENASE B (NAD(+)), ELECTRON TRANSFER SUBUNIT"/>
    <property type="match status" value="1"/>
</dbReference>
<keyword evidence="5 12" id="KW-0479">Metal-binding</keyword>
<dbReference type="PROSITE" id="PS00197">
    <property type="entry name" value="2FE2S_FER_1"/>
    <property type="match status" value="1"/>
</dbReference>
<evidence type="ECO:0000256" key="1">
    <source>
        <dbReference type="ARBA" id="ARBA00006422"/>
    </source>
</evidence>